<dbReference type="Proteomes" id="UP000019426">
    <property type="component" value="Chromosome M2/40_rep1"/>
</dbReference>
<dbReference type="STRING" id="1216932.CM240_1701"/>
<dbReference type="PATRIC" id="fig|1216932.3.peg.1695"/>
<gene>
    <name evidence="3" type="ORF">CM240_1701</name>
</gene>
<dbReference type="InterPro" id="IPR003156">
    <property type="entry name" value="DHHA1_dom"/>
</dbReference>
<dbReference type="EMBL" id="HG917868">
    <property type="protein sequence ID" value="CDM68859.1"/>
    <property type="molecule type" value="Genomic_DNA"/>
</dbReference>
<dbReference type="PANTHER" id="PTHR47618:SF1">
    <property type="entry name" value="BIFUNCTIONAL OLIGORIBONUCLEASE AND PAP PHOSPHATASE NRNA"/>
    <property type="match status" value="1"/>
</dbReference>
<keyword evidence="4" id="KW-1185">Reference proteome</keyword>
<dbReference type="Gene3D" id="3.90.1640.10">
    <property type="entry name" value="inorganic pyrophosphatase (n-terminal core)"/>
    <property type="match status" value="1"/>
</dbReference>
<dbReference type="Pfam" id="PF01368">
    <property type="entry name" value="DHH"/>
    <property type="match status" value="1"/>
</dbReference>
<feature type="domain" description="DDH" evidence="1">
    <location>
        <begin position="13"/>
        <end position="153"/>
    </location>
</feature>
<evidence type="ECO:0000313" key="3">
    <source>
        <dbReference type="EMBL" id="CDM68859.1"/>
    </source>
</evidence>
<name>W6RZ17_9CLOT</name>
<dbReference type="InterPro" id="IPR051319">
    <property type="entry name" value="Oligoribo/pAp-PDE_c-di-AMP_PDE"/>
</dbReference>
<dbReference type="InterPro" id="IPR038763">
    <property type="entry name" value="DHH_sf"/>
</dbReference>
<accession>W6RZ17</accession>
<dbReference type="Gene3D" id="3.10.310.30">
    <property type="match status" value="1"/>
</dbReference>
<dbReference type="OrthoDB" id="9803668at2"/>
<dbReference type="HOGENOM" id="CLU_039720_0_0_9"/>
<evidence type="ECO:0000259" key="1">
    <source>
        <dbReference type="Pfam" id="PF01368"/>
    </source>
</evidence>
<evidence type="ECO:0000259" key="2">
    <source>
        <dbReference type="Pfam" id="PF02272"/>
    </source>
</evidence>
<dbReference type="SUPFAM" id="SSF64182">
    <property type="entry name" value="DHH phosphoesterases"/>
    <property type="match status" value="1"/>
</dbReference>
<dbReference type="RefSeq" id="WP_044038312.1">
    <property type="nucleotide sequence ID" value="NZ_HG917868.1"/>
</dbReference>
<dbReference type="GO" id="GO:0003676">
    <property type="term" value="F:nucleic acid binding"/>
    <property type="evidence" value="ECO:0007669"/>
    <property type="project" value="InterPro"/>
</dbReference>
<dbReference type="PANTHER" id="PTHR47618">
    <property type="entry name" value="BIFUNCTIONAL OLIGORIBONUCLEASE AND PAP PHOSPHATASE NRNA"/>
    <property type="match status" value="1"/>
</dbReference>
<feature type="domain" description="DHHA1" evidence="2">
    <location>
        <begin position="232"/>
        <end position="317"/>
    </location>
</feature>
<sequence>MNKIIEKINESSKIALSFHTSPDGDSLGSSLAFLQGLRTLGKEVYIVCKEDMPKTFKFLPYSDEITSTCDVVKDGTDILIVLDCGNLERVNTNSKLSERNYTLINIDHHMSNDLYGDLNYVDTKSSSMGEIVFMILEAMNIEVTKDMAKCMYTSLLTDTGSFRHSNTTSRTHNIAGKLLDTGIDFSEIHRQIFDNKEFNRVKFMGRAIESLKLTLDGKVGIIKITDKDFEDFAIEDKDTSDIVNIGMKIGSVDVMILLKEGEEGTKVSLRSKNIVDVRKVAENFGGGGHVRASGARIMKSIDESEELLLKIIEKELKI</sequence>
<dbReference type="Pfam" id="PF02272">
    <property type="entry name" value="DHHA1"/>
    <property type="match status" value="1"/>
</dbReference>
<evidence type="ECO:0000313" key="4">
    <source>
        <dbReference type="Proteomes" id="UP000019426"/>
    </source>
</evidence>
<protein>
    <submittedName>
        <fullName evidence="3">Exopolyphosphatase family protein</fullName>
    </submittedName>
</protein>
<dbReference type="AlphaFoldDB" id="W6RZ17"/>
<proteinExistence type="predicted"/>
<dbReference type="InterPro" id="IPR001667">
    <property type="entry name" value="DDH_dom"/>
</dbReference>
<reference evidence="3 4" key="1">
    <citation type="submission" date="2013-11" db="EMBL/GenBank/DDBJ databases">
        <title>Complete genome sequence of Clostridum sp. M2/40.</title>
        <authorList>
            <person name="Wibberg D."/>
            <person name="Puehler A."/>
            <person name="Schlueter A."/>
        </authorList>
    </citation>
    <scope>NUCLEOTIDE SEQUENCE [LARGE SCALE GENOMIC DNA]</scope>
    <source>
        <strain evidence="4">M2/40</strain>
    </source>
</reference>
<organism evidence="3 4">
    <name type="scientific">Clostridium bornimense</name>
    <dbReference type="NCBI Taxonomy" id="1216932"/>
    <lineage>
        <taxon>Bacteria</taxon>
        <taxon>Bacillati</taxon>
        <taxon>Bacillota</taxon>
        <taxon>Clostridia</taxon>
        <taxon>Eubacteriales</taxon>
        <taxon>Clostridiaceae</taxon>
        <taxon>Clostridium</taxon>
    </lineage>
</organism>
<dbReference type="eggNOG" id="COG0618">
    <property type="taxonomic scope" value="Bacteria"/>
</dbReference>
<dbReference type="KEGG" id="clt:CM240_1701"/>